<protein>
    <submittedName>
        <fullName evidence="2">Endonuclease/exonuclease/phosphatase</fullName>
    </submittedName>
</protein>
<name>B8FBU0_DESAL</name>
<dbReference type="KEGG" id="dal:Dalk_3153"/>
<feature type="domain" description="Endonuclease/exonuclease/phosphatase" evidence="1">
    <location>
        <begin position="7"/>
        <end position="239"/>
    </location>
</feature>
<dbReference type="InterPro" id="IPR036691">
    <property type="entry name" value="Endo/exonu/phosph_ase_sf"/>
</dbReference>
<evidence type="ECO:0000259" key="1">
    <source>
        <dbReference type="Pfam" id="PF03372"/>
    </source>
</evidence>
<dbReference type="GO" id="GO:0000175">
    <property type="term" value="F:3'-5'-RNA exonuclease activity"/>
    <property type="evidence" value="ECO:0007669"/>
    <property type="project" value="TreeGrafter"/>
</dbReference>
<evidence type="ECO:0000313" key="3">
    <source>
        <dbReference type="Proteomes" id="UP000000739"/>
    </source>
</evidence>
<reference evidence="2 3" key="1">
    <citation type="journal article" date="2012" name="Environ. Microbiol.">
        <title>The genome sequence of Desulfatibacillum alkenivorans AK-01: a blueprint for anaerobic alkane oxidation.</title>
        <authorList>
            <person name="Callaghan A.V."/>
            <person name="Morris B.E."/>
            <person name="Pereira I.A."/>
            <person name="McInerney M.J."/>
            <person name="Austin R.N."/>
            <person name="Groves J.T."/>
            <person name="Kukor J.J."/>
            <person name="Suflita J.M."/>
            <person name="Young L.Y."/>
            <person name="Zylstra G.J."/>
            <person name="Wawrik B."/>
        </authorList>
    </citation>
    <scope>NUCLEOTIDE SEQUENCE [LARGE SCALE GENOMIC DNA]</scope>
    <source>
        <strain evidence="2 3">AK-01</strain>
    </source>
</reference>
<keyword evidence="2" id="KW-0540">Nuclease</keyword>
<gene>
    <name evidence="2" type="ordered locus">Dalk_3153</name>
</gene>
<accession>B8FBU0</accession>
<dbReference type="GO" id="GO:0004519">
    <property type="term" value="F:endonuclease activity"/>
    <property type="evidence" value="ECO:0007669"/>
    <property type="project" value="UniProtKB-KW"/>
</dbReference>
<sequence>MDSFSAMTANLRFGRARDGEHGWEFRKDAFMKLFRTYKPDILAVQEANDFQAEHLIQRMEDYDHAGFRKNAPDFWQSNILFFKKPWSLKKHRHIFYSDTPDEESKWKDSKWPRQGTLVQLEKGGKTLACVDTHYDFKPEVQARSARLLLNILEDFAPGLPTLVMGDFNAKPDSSCRKEFEQGGFKDPFDKRFGGTHHGFTGKDDGRRIDWILYRGGIEPVKASRKIIRGRFGGVYPSDHFQVYCEFTWKS</sequence>
<dbReference type="PANTHER" id="PTHR12121:SF36">
    <property type="entry name" value="ENDONUCLEASE_EXONUCLEASE_PHOSPHATASE DOMAIN-CONTAINING PROTEIN"/>
    <property type="match status" value="1"/>
</dbReference>
<dbReference type="InterPro" id="IPR050410">
    <property type="entry name" value="CCR4/nocturin_mRNA_transcr"/>
</dbReference>
<dbReference type="Proteomes" id="UP000000739">
    <property type="component" value="Chromosome"/>
</dbReference>
<dbReference type="SUPFAM" id="SSF56219">
    <property type="entry name" value="DNase I-like"/>
    <property type="match status" value="1"/>
</dbReference>
<evidence type="ECO:0000313" key="2">
    <source>
        <dbReference type="EMBL" id="ACL04843.1"/>
    </source>
</evidence>
<dbReference type="InterPro" id="IPR005135">
    <property type="entry name" value="Endo/exonuclease/phosphatase"/>
</dbReference>
<dbReference type="RefSeq" id="WP_015947903.1">
    <property type="nucleotide sequence ID" value="NC_011768.1"/>
</dbReference>
<dbReference type="eggNOG" id="COG3568">
    <property type="taxonomic scope" value="Bacteria"/>
</dbReference>
<keyword evidence="3" id="KW-1185">Reference proteome</keyword>
<dbReference type="CDD" id="cd09083">
    <property type="entry name" value="EEP-1"/>
    <property type="match status" value="1"/>
</dbReference>
<keyword evidence="2" id="KW-0255">Endonuclease</keyword>
<dbReference type="Gene3D" id="3.60.10.10">
    <property type="entry name" value="Endonuclease/exonuclease/phosphatase"/>
    <property type="match status" value="1"/>
</dbReference>
<organism evidence="2 3">
    <name type="scientific">Desulfatibacillum aliphaticivorans</name>
    <dbReference type="NCBI Taxonomy" id="218208"/>
    <lineage>
        <taxon>Bacteria</taxon>
        <taxon>Pseudomonadati</taxon>
        <taxon>Thermodesulfobacteriota</taxon>
        <taxon>Desulfobacteria</taxon>
        <taxon>Desulfobacterales</taxon>
        <taxon>Desulfatibacillaceae</taxon>
        <taxon>Desulfatibacillum</taxon>
    </lineage>
</organism>
<dbReference type="AlphaFoldDB" id="B8FBU0"/>
<keyword evidence="2" id="KW-0378">Hydrolase</keyword>
<dbReference type="Pfam" id="PF03372">
    <property type="entry name" value="Exo_endo_phos"/>
    <property type="match status" value="1"/>
</dbReference>
<dbReference type="PANTHER" id="PTHR12121">
    <property type="entry name" value="CARBON CATABOLITE REPRESSOR PROTEIN 4"/>
    <property type="match status" value="1"/>
</dbReference>
<dbReference type="HOGENOM" id="CLU_030508_1_2_7"/>
<proteinExistence type="predicted"/>
<dbReference type="EMBL" id="CP001322">
    <property type="protein sequence ID" value="ACL04843.1"/>
    <property type="molecule type" value="Genomic_DNA"/>
</dbReference>